<evidence type="ECO:0000313" key="9">
    <source>
        <dbReference type="Proteomes" id="UP000093355"/>
    </source>
</evidence>
<comment type="caution">
    <text evidence="8">The sequence shown here is derived from an EMBL/GenBank/DDBJ whole genome shotgun (WGS) entry which is preliminary data.</text>
</comment>
<evidence type="ECO:0000256" key="1">
    <source>
        <dbReference type="ARBA" id="ARBA00009104"/>
    </source>
</evidence>
<dbReference type="Pfam" id="PF06414">
    <property type="entry name" value="Zeta_toxin"/>
    <property type="match status" value="1"/>
</dbReference>
<evidence type="ECO:0000256" key="4">
    <source>
        <dbReference type="ARBA" id="ARBA00022840"/>
    </source>
</evidence>
<evidence type="ECO:0000256" key="2">
    <source>
        <dbReference type="ARBA" id="ARBA00011963"/>
    </source>
</evidence>
<keyword evidence="9" id="KW-1185">Reference proteome</keyword>
<keyword evidence="4" id="KW-0067">ATP-binding</keyword>
<name>A0A1B9NH09_9MICO</name>
<evidence type="ECO:0000256" key="5">
    <source>
        <dbReference type="ARBA" id="ARBA00032897"/>
    </source>
</evidence>
<feature type="domain" description="Zeta toxin" evidence="7">
    <location>
        <begin position="2"/>
        <end position="147"/>
    </location>
</feature>
<dbReference type="STRING" id="904291.A7J15_13115"/>
<sequence>MVDRDGLRAFHPRYVELSRSRSPEALRIFAEAASVWLRDCLAYARTNRRPLLVVGSFSSAQVAVATADLFRREGFETHVAVVAQPRAVSLLSEASRHLLAALNARSAPLPDLRTHDAGFEATRALVSQFDDEASVDRLTVVGRAGDWVFDAHRSDGFAGASRALIREQVTPMSGPEGRRWLSELRASTEFALNAGRAHGPLAEVLVELHELALSEVLPRLPLPAESLARSRAETTIHARIDALRRAVPTEGALVDIAAPTTTPSVPSPDIGPG</sequence>
<protein>
    <recommendedName>
        <fullName evidence="5">UDP-N-acetylglucosamine kinase</fullName>
        <ecNumber evidence="2">2.7.1.176</ecNumber>
    </recommendedName>
    <alternativeName>
        <fullName evidence="5">UDP-N-acetylglucosamine kinase</fullName>
    </alternativeName>
</protein>
<gene>
    <name evidence="8" type="ORF">A7J15_13115</name>
</gene>
<comment type="similarity">
    <text evidence="1">Belongs to the zeta toxin family.</text>
</comment>
<reference evidence="8 9" key="1">
    <citation type="submission" date="2016-05" db="EMBL/GenBank/DDBJ databases">
        <authorList>
            <person name="Lavstsen T."/>
            <person name="Jespersen J.S."/>
        </authorList>
    </citation>
    <scope>NUCLEOTIDE SEQUENCE [LARGE SCALE GENOMIC DNA]</scope>
    <source>
        <strain evidence="8 9">YLB-01</strain>
    </source>
</reference>
<evidence type="ECO:0000256" key="6">
    <source>
        <dbReference type="ARBA" id="ARBA00048178"/>
    </source>
</evidence>
<dbReference type="InterPro" id="IPR027417">
    <property type="entry name" value="P-loop_NTPase"/>
</dbReference>
<dbReference type="Proteomes" id="UP000093355">
    <property type="component" value="Unassembled WGS sequence"/>
</dbReference>
<keyword evidence="3" id="KW-0547">Nucleotide-binding</keyword>
<organism evidence="8 9">
    <name type="scientific">Microbacterium sediminis</name>
    <dbReference type="NCBI Taxonomy" id="904291"/>
    <lineage>
        <taxon>Bacteria</taxon>
        <taxon>Bacillati</taxon>
        <taxon>Actinomycetota</taxon>
        <taxon>Actinomycetes</taxon>
        <taxon>Micrococcales</taxon>
        <taxon>Microbacteriaceae</taxon>
        <taxon>Microbacterium</taxon>
    </lineage>
</organism>
<dbReference type="InterPro" id="IPR010488">
    <property type="entry name" value="Zeta_toxin_domain"/>
</dbReference>
<evidence type="ECO:0000259" key="7">
    <source>
        <dbReference type="Pfam" id="PF06414"/>
    </source>
</evidence>
<dbReference type="Gene3D" id="3.40.50.300">
    <property type="entry name" value="P-loop containing nucleotide triphosphate hydrolases"/>
    <property type="match status" value="1"/>
</dbReference>
<proteinExistence type="inferred from homology"/>
<evidence type="ECO:0000313" key="8">
    <source>
        <dbReference type="EMBL" id="OCG75899.1"/>
    </source>
</evidence>
<dbReference type="GO" id="GO:0005524">
    <property type="term" value="F:ATP binding"/>
    <property type="evidence" value="ECO:0007669"/>
    <property type="project" value="UniProtKB-KW"/>
</dbReference>
<dbReference type="EMBL" id="LXMD01000011">
    <property type="protein sequence ID" value="OCG75899.1"/>
    <property type="molecule type" value="Genomic_DNA"/>
</dbReference>
<comment type="catalytic activity">
    <reaction evidence="6">
        <text>UDP-N-acetyl-alpha-D-glucosamine + ATP = UDP-N-acetyl-alpha-D-glucosamine 3'-phosphate + ADP + H(+)</text>
        <dbReference type="Rhea" id="RHEA:32671"/>
        <dbReference type="ChEBI" id="CHEBI:15378"/>
        <dbReference type="ChEBI" id="CHEBI:30616"/>
        <dbReference type="ChEBI" id="CHEBI:57705"/>
        <dbReference type="ChEBI" id="CHEBI:64353"/>
        <dbReference type="ChEBI" id="CHEBI:456216"/>
        <dbReference type="EC" id="2.7.1.176"/>
    </reaction>
</comment>
<accession>A0A1B9NH09</accession>
<dbReference type="AlphaFoldDB" id="A0A1B9NH09"/>
<dbReference type="GO" id="GO:0016301">
    <property type="term" value="F:kinase activity"/>
    <property type="evidence" value="ECO:0007669"/>
    <property type="project" value="InterPro"/>
</dbReference>
<evidence type="ECO:0000256" key="3">
    <source>
        <dbReference type="ARBA" id="ARBA00022741"/>
    </source>
</evidence>
<dbReference type="EC" id="2.7.1.176" evidence="2"/>